<feature type="compositionally biased region" description="Basic and acidic residues" evidence="1">
    <location>
        <begin position="45"/>
        <end position="60"/>
    </location>
</feature>
<sequence>MPRSHVTEVTKKRHRDAFYEFLEFELVKDWAKELKAEGTVVKMSERLRRPEPATPEPERIPKRKHKDATPAAGAKRLSGATNGDQAGHYWRLRLDALPTELLLGTLIILLSRFAAMQCSALLTRLLVFRELAILDNKSFGANSSCTHMPNCIKDLYKLKWKSEFFPPAAGSVHSSLTVLPLRNHLSPTPLDAPTTMGSNTEQNVQNRTYRISIETAEMTSEGYLLFQ</sequence>
<evidence type="ECO:0000313" key="2">
    <source>
        <dbReference type="EMBL" id="KAF9073147.1"/>
    </source>
</evidence>
<name>A0A9P5Q1X1_9AGAR</name>
<protein>
    <submittedName>
        <fullName evidence="2">Uncharacterized protein</fullName>
    </submittedName>
</protein>
<reference evidence="2" key="1">
    <citation type="submission" date="2020-11" db="EMBL/GenBank/DDBJ databases">
        <authorList>
            <consortium name="DOE Joint Genome Institute"/>
            <person name="Ahrendt S."/>
            <person name="Riley R."/>
            <person name="Andreopoulos W."/>
            <person name="Labutti K."/>
            <person name="Pangilinan J."/>
            <person name="Ruiz-Duenas F.J."/>
            <person name="Barrasa J.M."/>
            <person name="Sanchez-Garcia M."/>
            <person name="Camarero S."/>
            <person name="Miyauchi S."/>
            <person name="Serrano A."/>
            <person name="Linde D."/>
            <person name="Babiker R."/>
            <person name="Drula E."/>
            <person name="Ayuso-Fernandez I."/>
            <person name="Pacheco R."/>
            <person name="Padilla G."/>
            <person name="Ferreira P."/>
            <person name="Barriuso J."/>
            <person name="Kellner H."/>
            <person name="Castanera R."/>
            <person name="Alfaro M."/>
            <person name="Ramirez L."/>
            <person name="Pisabarro A.G."/>
            <person name="Kuo A."/>
            <person name="Tritt A."/>
            <person name="Lipzen A."/>
            <person name="He G."/>
            <person name="Yan M."/>
            <person name="Ng V."/>
            <person name="Cullen D."/>
            <person name="Martin F."/>
            <person name="Rosso M.-N."/>
            <person name="Henrissat B."/>
            <person name="Hibbett D."/>
            <person name="Martinez A.T."/>
            <person name="Grigoriev I.V."/>
        </authorList>
    </citation>
    <scope>NUCLEOTIDE SEQUENCE</scope>
    <source>
        <strain evidence="2">AH 40177</strain>
    </source>
</reference>
<accession>A0A9P5Q1X1</accession>
<proteinExistence type="predicted"/>
<dbReference type="EMBL" id="JADNRY010000019">
    <property type="protein sequence ID" value="KAF9073147.1"/>
    <property type="molecule type" value="Genomic_DNA"/>
</dbReference>
<feature type="region of interest" description="Disordered" evidence="1">
    <location>
        <begin position="45"/>
        <end position="80"/>
    </location>
</feature>
<dbReference type="Proteomes" id="UP000772434">
    <property type="component" value="Unassembled WGS sequence"/>
</dbReference>
<gene>
    <name evidence="2" type="ORF">BDP27DRAFT_1360376</name>
</gene>
<organism evidence="2 3">
    <name type="scientific">Rhodocollybia butyracea</name>
    <dbReference type="NCBI Taxonomy" id="206335"/>
    <lineage>
        <taxon>Eukaryota</taxon>
        <taxon>Fungi</taxon>
        <taxon>Dikarya</taxon>
        <taxon>Basidiomycota</taxon>
        <taxon>Agaricomycotina</taxon>
        <taxon>Agaricomycetes</taxon>
        <taxon>Agaricomycetidae</taxon>
        <taxon>Agaricales</taxon>
        <taxon>Marasmiineae</taxon>
        <taxon>Omphalotaceae</taxon>
        <taxon>Rhodocollybia</taxon>
    </lineage>
</organism>
<evidence type="ECO:0000313" key="3">
    <source>
        <dbReference type="Proteomes" id="UP000772434"/>
    </source>
</evidence>
<comment type="caution">
    <text evidence="2">The sequence shown here is derived from an EMBL/GenBank/DDBJ whole genome shotgun (WGS) entry which is preliminary data.</text>
</comment>
<dbReference type="AlphaFoldDB" id="A0A9P5Q1X1"/>
<evidence type="ECO:0000256" key="1">
    <source>
        <dbReference type="SAM" id="MobiDB-lite"/>
    </source>
</evidence>
<keyword evidence="3" id="KW-1185">Reference proteome</keyword>